<dbReference type="RefSeq" id="WP_109431786.1">
    <property type="nucleotide sequence ID" value="NZ_MPDK01000055.1"/>
</dbReference>
<protein>
    <submittedName>
        <fullName evidence="1">Uncharacterized protein</fullName>
    </submittedName>
</protein>
<accession>A0A2U3CZ43</accession>
<evidence type="ECO:0000313" key="1">
    <source>
        <dbReference type="EMBL" id="PWI54264.1"/>
    </source>
</evidence>
<keyword evidence="2" id="KW-1185">Reference proteome</keyword>
<proteinExistence type="predicted"/>
<dbReference type="Proteomes" id="UP000245380">
    <property type="component" value="Unassembled WGS sequence"/>
</dbReference>
<organism evidence="1 2">
    <name type="scientific">Sulfoacidibacillus thermotolerans</name>
    <name type="common">Acidibacillus sulfuroxidans</name>
    <dbReference type="NCBI Taxonomy" id="1765684"/>
    <lineage>
        <taxon>Bacteria</taxon>
        <taxon>Bacillati</taxon>
        <taxon>Bacillota</taxon>
        <taxon>Bacilli</taxon>
        <taxon>Bacillales</taxon>
        <taxon>Alicyclobacillaceae</taxon>
        <taxon>Sulfoacidibacillus</taxon>
    </lineage>
</organism>
<evidence type="ECO:0000313" key="2">
    <source>
        <dbReference type="Proteomes" id="UP000245380"/>
    </source>
</evidence>
<gene>
    <name evidence="1" type="ORF">BM613_13850</name>
</gene>
<dbReference type="EMBL" id="MPDK01000055">
    <property type="protein sequence ID" value="PWI54264.1"/>
    <property type="molecule type" value="Genomic_DNA"/>
</dbReference>
<comment type="caution">
    <text evidence="1">The sequence shown here is derived from an EMBL/GenBank/DDBJ whole genome shotgun (WGS) entry which is preliminary data.</text>
</comment>
<dbReference type="AlphaFoldDB" id="A0A2U3CZ43"/>
<reference evidence="1 2" key="1">
    <citation type="submission" date="2016-11" db="EMBL/GenBank/DDBJ databases">
        <title>Comparative genomics of Acidibacillus ferroxidans species.</title>
        <authorList>
            <person name="Oliveira G."/>
            <person name="Nunes G."/>
            <person name="Oliveira R."/>
            <person name="Araujo F."/>
            <person name="Salim A."/>
            <person name="Scholte L."/>
            <person name="Morais D."/>
            <person name="Nancucheo I."/>
            <person name="Johnson D.B."/>
            <person name="Grail B."/>
            <person name="Bittencourt J."/>
            <person name="Valadares R."/>
        </authorList>
    </citation>
    <scope>NUCLEOTIDE SEQUENCE [LARGE SCALE GENOMIC DNA]</scope>
    <source>
        <strain evidence="1 2">Y002</strain>
    </source>
</reference>
<sequence length="83" mass="9724">MKVTSYFEISSEAHLAYNTETKEFEPAYLKIATDHKVVLTSEEIEKVHEIHLNYVTGELRICPEHVRTISKEEYIEEHGEDED</sequence>
<name>A0A2U3CZ43_SULT2</name>